<dbReference type="GO" id="GO:0046872">
    <property type="term" value="F:metal ion binding"/>
    <property type="evidence" value="ECO:0007669"/>
    <property type="project" value="UniProtKB-KW"/>
</dbReference>
<evidence type="ECO:0000259" key="10">
    <source>
        <dbReference type="Pfam" id="PF01447"/>
    </source>
</evidence>
<dbReference type="InterPro" id="IPR027268">
    <property type="entry name" value="Peptidase_M4/M1_CTD_sf"/>
</dbReference>
<protein>
    <recommendedName>
        <fullName evidence="16">Neutral protease</fullName>
    </recommendedName>
</protein>
<keyword evidence="15" id="KW-1185">Reference proteome</keyword>
<comment type="similarity">
    <text evidence="1">Belongs to the peptidase M4 family.</text>
</comment>
<evidence type="ECO:0000259" key="11">
    <source>
        <dbReference type="Pfam" id="PF02868"/>
    </source>
</evidence>
<dbReference type="InterPro" id="IPR026444">
    <property type="entry name" value="Secre_tail"/>
</dbReference>
<evidence type="ECO:0000256" key="7">
    <source>
        <dbReference type="ARBA" id="ARBA00023049"/>
    </source>
</evidence>
<evidence type="ECO:0000256" key="2">
    <source>
        <dbReference type="ARBA" id="ARBA00022670"/>
    </source>
</evidence>
<reference evidence="14 15" key="1">
    <citation type="submission" date="2017-01" db="EMBL/GenBank/DDBJ databases">
        <title>A new Hymenobacter.</title>
        <authorList>
            <person name="Liang Y."/>
            <person name="Feng F."/>
        </authorList>
    </citation>
    <scope>NUCLEOTIDE SEQUENCE [LARGE SCALE GENOMIC DNA]</scope>
    <source>
        <strain evidence="14">MIMBbqt21</strain>
    </source>
</reference>
<dbReference type="NCBIfam" id="TIGR04183">
    <property type="entry name" value="Por_Secre_tail"/>
    <property type="match status" value="1"/>
</dbReference>
<keyword evidence="5" id="KW-0378">Hydrolase</keyword>
<dbReference type="CDD" id="cd09597">
    <property type="entry name" value="M4_TLP"/>
    <property type="match status" value="1"/>
</dbReference>
<dbReference type="EMBL" id="MTSE01000012">
    <property type="protein sequence ID" value="OUJ72189.1"/>
    <property type="molecule type" value="Genomic_DNA"/>
</dbReference>
<evidence type="ECO:0000256" key="3">
    <source>
        <dbReference type="ARBA" id="ARBA00022723"/>
    </source>
</evidence>
<feature type="region of interest" description="Disordered" evidence="9">
    <location>
        <begin position="491"/>
        <end position="514"/>
    </location>
</feature>
<dbReference type="SUPFAM" id="SSF82171">
    <property type="entry name" value="DPP6 N-terminal domain-like"/>
    <property type="match status" value="1"/>
</dbReference>
<evidence type="ECO:0000256" key="5">
    <source>
        <dbReference type="ARBA" id="ARBA00022801"/>
    </source>
</evidence>
<dbReference type="Pfam" id="PF07504">
    <property type="entry name" value="FTP"/>
    <property type="match status" value="1"/>
</dbReference>
<evidence type="ECO:0000313" key="14">
    <source>
        <dbReference type="EMBL" id="OUJ72189.1"/>
    </source>
</evidence>
<dbReference type="Gene3D" id="3.10.170.10">
    <property type="match status" value="1"/>
</dbReference>
<comment type="caution">
    <text evidence="14">The sequence shown here is derived from an EMBL/GenBank/DDBJ whole genome shotgun (WGS) entry which is preliminary data.</text>
</comment>
<dbReference type="InterPro" id="IPR050728">
    <property type="entry name" value="Zinc_Metalloprotease_M4"/>
</dbReference>
<dbReference type="Gene3D" id="2.120.10.30">
    <property type="entry name" value="TolB, C-terminal domain"/>
    <property type="match status" value="1"/>
</dbReference>
<accession>A0A243W9I6</accession>
<gene>
    <name evidence="14" type="ORF">BXP70_19595</name>
</gene>
<evidence type="ECO:0000259" key="12">
    <source>
        <dbReference type="Pfam" id="PF07504"/>
    </source>
</evidence>
<evidence type="ECO:0000256" key="4">
    <source>
        <dbReference type="ARBA" id="ARBA00022729"/>
    </source>
</evidence>
<feature type="active site" evidence="8">
    <location>
        <position position="439"/>
    </location>
</feature>
<dbReference type="PANTHER" id="PTHR33794">
    <property type="entry name" value="BACILLOLYSIN"/>
    <property type="match status" value="1"/>
</dbReference>
<feature type="domain" description="Secretion system C-terminal sorting" evidence="13">
    <location>
        <begin position="943"/>
        <end position="1011"/>
    </location>
</feature>
<evidence type="ECO:0000256" key="1">
    <source>
        <dbReference type="ARBA" id="ARBA00009388"/>
    </source>
</evidence>
<keyword evidence="7" id="KW-0482">Metalloprotease</keyword>
<dbReference type="Pfam" id="PF02868">
    <property type="entry name" value="Peptidase_M4_C"/>
    <property type="match status" value="1"/>
</dbReference>
<evidence type="ECO:0000256" key="9">
    <source>
        <dbReference type="SAM" id="MobiDB-lite"/>
    </source>
</evidence>
<dbReference type="InterPro" id="IPR013856">
    <property type="entry name" value="Peptidase_M4_domain"/>
</dbReference>
<dbReference type="Pfam" id="PF18962">
    <property type="entry name" value="Por_Secre_tail"/>
    <property type="match status" value="1"/>
</dbReference>
<dbReference type="InterPro" id="IPR023612">
    <property type="entry name" value="Peptidase_M4"/>
</dbReference>
<dbReference type="Pfam" id="PF01447">
    <property type="entry name" value="Peptidase_M4"/>
    <property type="match status" value="1"/>
</dbReference>
<dbReference type="AlphaFoldDB" id="A0A243W9I6"/>
<feature type="domain" description="Peptidase M4 C-terminal" evidence="11">
    <location>
        <begin position="449"/>
        <end position="605"/>
    </location>
</feature>
<evidence type="ECO:0000313" key="15">
    <source>
        <dbReference type="Proteomes" id="UP000194873"/>
    </source>
</evidence>
<keyword evidence="2" id="KW-0645">Protease</keyword>
<evidence type="ECO:0000256" key="8">
    <source>
        <dbReference type="PIRSR" id="PIRSR623612-1"/>
    </source>
</evidence>
<evidence type="ECO:0000256" key="6">
    <source>
        <dbReference type="ARBA" id="ARBA00022833"/>
    </source>
</evidence>
<keyword evidence="6" id="KW-0862">Zinc</keyword>
<evidence type="ECO:0000259" key="13">
    <source>
        <dbReference type="Pfam" id="PF18962"/>
    </source>
</evidence>
<dbReference type="PANTHER" id="PTHR33794:SF1">
    <property type="entry name" value="BACILLOLYSIN"/>
    <property type="match status" value="1"/>
</dbReference>
<dbReference type="InterPro" id="IPR001570">
    <property type="entry name" value="Peptidase_M4_C_domain"/>
</dbReference>
<sequence length="1013" mass="109326">MAVVAATCTLGAAQAQTPTKAFKSAKRDAAPVERPHAQIVIDGSAAAARTPQALPVTPHLQTLARPVATGTSSRVVQATRAQDSGLPVMLKANTKTSSRAAKPTTPEAASFTFLQEVRQELGVQQPAQEFRVVEASRDNLGQTHVRLTQTWKGLPVYGSEIVVHLDAQGQANLLSGRYFRSPSQLTNTTPALPAATAASQAETQLRTKTKVQTLSADAKRLLHYAGPSSELVIFHATPGSAPVLAWHVTTRPSLVQRWESFVDARTGAVLQQYESSCTTDGPRTATGVDLNGKTQSLHTYEYSSKFYLLDGSQAMFNLGQSKLPDEPVGGLLTIDANNTYGDKAVITHVNSANNTWAAGQKSAISAHYNAGIAYSYYRNTHSRNSLDGQGGTMISMVRVADDDGTGLDNAYWNGRFISYGEGNVGFSPLAGGLDVAGHEMTHGVVEKTANLEYKGQSGALNESFADVFGAMMDRDDWNIGEDVVKRSSFPSGTLRSLSDPHNGGGSLNDRGFQPRTMSELYTGSQDNGGVHINSGIPNWAFYKFATAIGKEHAEQVWYRTLTTYLTRSSQFLDLRLGVIQAATDLYGASSTEVNAARAAFDAVGILNGTSQPTPGHNLPINPGQDYILSYDTDASTQGTWFISNTEASNFSRLSNTEAISKPSITDQGNVAVFVDATHRIRALQLSNSPTESIVQNQPIWSNAVISKDGSKLAAVTMAKDTSIYVFNLKTNQMARYKLYLPTTAGGRATGVMYADALEWDYSGEYLIYDSFNAIRNAQGTALSYWDIGFLRVWNNAQNTWGDGRIEKLVQNLPDGISIGNPVLAKNSRNIMAFDLLDENGGAYPFYVMAANLETNDIKPIYEESEVAGTPSFSKNDDKMLFTALTMDGDTVVAVTSLQTSKIEPSGNPAVLISEAKWGVWFTQGQRVLATAPKTLELAGFAAYPNPTRNELHLEADLAAEATLYDLMGRPIRTGLKITPGQRSTIDISTLASGTYLLRATNGQRTATRQIIKE</sequence>
<feature type="domain" description="FTP" evidence="12">
    <location>
        <begin position="129"/>
        <end position="177"/>
    </location>
</feature>
<name>A0A243W9I6_9BACT</name>
<dbReference type="Proteomes" id="UP000194873">
    <property type="component" value="Unassembled WGS sequence"/>
</dbReference>
<dbReference type="InterPro" id="IPR011096">
    <property type="entry name" value="FTP_domain"/>
</dbReference>
<keyword evidence="3" id="KW-0479">Metal-binding</keyword>
<dbReference type="GO" id="GO:0006508">
    <property type="term" value="P:proteolysis"/>
    <property type="evidence" value="ECO:0007669"/>
    <property type="project" value="UniProtKB-KW"/>
</dbReference>
<feature type="active site" description="Proton donor" evidence="8">
    <location>
        <position position="531"/>
    </location>
</feature>
<keyword evidence="4" id="KW-0732">Signal</keyword>
<dbReference type="Gene3D" id="3.10.450.490">
    <property type="match status" value="1"/>
</dbReference>
<proteinExistence type="inferred from homology"/>
<dbReference type="InterPro" id="IPR011042">
    <property type="entry name" value="6-blade_b-propeller_TolB-like"/>
</dbReference>
<organism evidence="14 15">
    <name type="scientific">Hymenobacter crusticola</name>
    <dbReference type="NCBI Taxonomy" id="1770526"/>
    <lineage>
        <taxon>Bacteria</taxon>
        <taxon>Pseudomonadati</taxon>
        <taxon>Bacteroidota</taxon>
        <taxon>Cytophagia</taxon>
        <taxon>Cytophagales</taxon>
        <taxon>Hymenobacteraceae</taxon>
        <taxon>Hymenobacter</taxon>
    </lineage>
</organism>
<dbReference type="GO" id="GO:0004222">
    <property type="term" value="F:metalloendopeptidase activity"/>
    <property type="evidence" value="ECO:0007669"/>
    <property type="project" value="InterPro"/>
</dbReference>
<dbReference type="Gene3D" id="1.10.390.10">
    <property type="entry name" value="Neutral Protease Domain 2"/>
    <property type="match status" value="1"/>
</dbReference>
<dbReference type="PRINTS" id="PR00730">
    <property type="entry name" value="THERMOLYSIN"/>
</dbReference>
<feature type="domain" description="Peptidase M4" evidence="10">
    <location>
        <begin position="285"/>
        <end position="446"/>
    </location>
</feature>
<dbReference type="SUPFAM" id="SSF55486">
    <property type="entry name" value="Metalloproteases ('zincins'), catalytic domain"/>
    <property type="match status" value="1"/>
</dbReference>
<evidence type="ECO:0008006" key="16">
    <source>
        <dbReference type="Google" id="ProtNLM"/>
    </source>
</evidence>